<dbReference type="Proteomes" id="UP000622638">
    <property type="component" value="Unassembled WGS sequence"/>
</dbReference>
<evidence type="ECO:0000313" key="2">
    <source>
        <dbReference type="EMBL" id="GGC16876.1"/>
    </source>
</evidence>
<dbReference type="InterPro" id="IPR042099">
    <property type="entry name" value="ANL_N_sf"/>
</dbReference>
<gene>
    <name evidence="2" type="ORF">GCM10011572_42740</name>
    <name evidence="3" type="ORF">GM672_18335</name>
</gene>
<comment type="caution">
    <text evidence="3">The sequence shown here is derived from an EMBL/GenBank/DDBJ whole genome shotgun (WGS) entry which is preliminary data.</text>
</comment>
<accession>A0A6I3SZC5</accession>
<dbReference type="Proteomes" id="UP000430634">
    <property type="component" value="Unassembled WGS sequence"/>
</dbReference>
<keyword evidence="5" id="KW-1185">Reference proteome</keyword>
<keyword evidence="2" id="KW-0808">Transferase</keyword>
<sequence length="476" mass="52848">MKPVDNAAVTATSPVLAPRYRAAPYTTLVTKLLFPLHERVKQHSSVAVRKQLEQSQYWPEERLRELQLRRLRALLARAHDKVPYFRDLFRELGFDPYRDVQSLSDLGRLPLMDKAVIRANQDRLKAEDAVGLARFNTGGSSGEPLVFYIGKERVSHDVAAKWRATRWWNVDIGDPEIVVWGSPIELGAQDRVRALRDRLLRTHLLPAFEMSAAKLDSFVARIRAHRPRMLFGYPSALSHIARHAQAQGQRMDDLGIRVAFVTSERLYDEQRAQISETFGCPVANGYGGRDAGFIAHQCPEGSMHITAEDIIVEILDPQGHPVPRGQSGEIVVTHLATGDFPFVRYRTGDIGVLGKEACTCGRGLPVLQEIQGRSTDFLVARDGTVMHGLALVYILRDLPQVKAFKISQESLDLTCVQVVLDGQLTDALRAHIEKGFKARLGSAVAVQVEQVDAIAPEKSGKFRYVVSKVAAGSAAP</sequence>
<dbReference type="EMBL" id="WNKZ01000058">
    <property type="protein sequence ID" value="MTV54691.1"/>
    <property type="molecule type" value="Genomic_DNA"/>
</dbReference>
<dbReference type="EMBL" id="BMKG01000022">
    <property type="protein sequence ID" value="GGC16876.1"/>
    <property type="molecule type" value="Genomic_DNA"/>
</dbReference>
<dbReference type="PANTHER" id="PTHR36932:SF1">
    <property type="entry name" value="CAPSULAR POLYSACCHARIDE BIOSYNTHESIS PROTEIN"/>
    <property type="match status" value="1"/>
</dbReference>
<reference evidence="5" key="2">
    <citation type="journal article" date="2019" name="Int. J. Syst. Evol. Microbiol.">
        <title>The Global Catalogue of Microorganisms (GCM) 10K type strain sequencing project: providing services to taxonomists for standard genome sequencing and annotation.</title>
        <authorList>
            <consortium name="The Broad Institute Genomics Platform"/>
            <consortium name="The Broad Institute Genome Sequencing Center for Infectious Disease"/>
            <person name="Wu L."/>
            <person name="Ma J."/>
        </authorList>
    </citation>
    <scope>NUCLEOTIDE SEQUENCE [LARGE SCALE GENOMIC DNA]</scope>
    <source>
        <strain evidence="5">CGMCC 1.15931</strain>
    </source>
</reference>
<organism evidence="3 4">
    <name type="scientific">Pseudoduganella buxea</name>
    <dbReference type="NCBI Taxonomy" id="1949069"/>
    <lineage>
        <taxon>Bacteria</taxon>
        <taxon>Pseudomonadati</taxon>
        <taxon>Pseudomonadota</taxon>
        <taxon>Betaproteobacteria</taxon>
        <taxon>Burkholderiales</taxon>
        <taxon>Oxalobacteraceae</taxon>
        <taxon>Telluria group</taxon>
        <taxon>Pseudoduganella</taxon>
    </lineage>
</organism>
<dbReference type="SUPFAM" id="SSF56801">
    <property type="entry name" value="Acetyl-CoA synthetase-like"/>
    <property type="match status" value="1"/>
</dbReference>
<dbReference type="Gene3D" id="3.40.50.12780">
    <property type="entry name" value="N-terminal domain of ligase-like"/>
    <property type="match status" value="1"/>
</dbReference>
<evidence type="ECO:0000313" key="3">
    <source>
        <dbReference type="EMBL" id="MTV54691.1"/>
    </source>
</evidence>
<reference evidence="2" key="1">
    <citation type="journal article" date="2014" name="Int. J. Syst. Evol. Microbiol.">
        <title>Complete genome of a new Firmicutes species belonging to the dominant human colonic microbiota ('Ruminococcus bicirculans') reveals two chromosomes and a selective capacity to utilize plant glucans.</title>
        <authorList>
            <consortium name="NISC Comparative Sequencing Program"/>
            <person name="Wegmann U."/>
            <person name="Louis P."/>
            <person name="Goesmann A."/>
            <person name="Henrissat B."/>
            <person name="Duncan S.H."/>
            <person name="Flint H.J."/>
        </authorList>
    </citation>
    <scope>NUCLEOTIDE SEQUENCE</scope>
    <source>
        <strain evidence="2">CGMCC 1.15931</strain>
    </source>
</reference>
<evidence type="ECO:0000313" key="5">
    <source>
        <dbReference type="Proteomes" id="UP000622638"/>
    </source>
</evidence>
<dbReference type="InterPro" id="IPR000873">
    <property type="entry name" value="AMP-dep_synth/lig_dom"/>
</dbReference>
<evidence type="ECO:0000313" key="4">
    <source>
        <dbReference type="Proteomes" id="UP000430634"/>
    </source>
</evidence>
<keyword evidence="2" id="KW-0548">Nucleotidyltransferase</keyword>
<protein>
    <submittedName>
        <fullName evidence="3">AMP-binding protein</fullName>
    </submittedName>
    <submittedName>
        <fullName evidence="2">Adenylyltransferase</fullName>
    </submittedName>
</protein>
<dbReference type="OrthoDB" id="580775at2"/>
<evidence type="ECO:0000259" key="1">
    <source>
        <dbReference type="Pfam" id="PF00501"/>
    </source>
</evidence>
<dbReference type="GO" id="GO:0016779">
    <property type="term" value="F:nucleotidyltransferase activity"/>
    <property type="evidence" value="ECO:0007669"/>
    <property type="project" value="UniProtKB-KW"/>
</dbReference>
<feature type="domain" description="AMP-dependent synthetase/ligase" evidence="1">
    <location>
        <begin position="215"/>
        <end position="333"/>
    </location>
</feature>
<name>A0A6I3SZC5_9BURK</name>
<dbReference type="InterPro" id="IPR053158">
    <property type="entry name" value="CapK_Type1_Caps_Biosynth"/>
</dbReference>
<dbReference type="AlphaFoldDB" id="A0A6I3SZC5"/>
<dbReference type="Pfam" id="PF00501">
    <property type="entry name" value="AMP-binding"/>
    <property type="match status" value="1"/>
</dbReference>
<proteinExistence type="predicted"/>
<reference evidence="3 4" key="3">
    <citation type="submission" date="2019-11" db="EMBL/GenBank/DDBJ databases">
        <title>Type strains purchased from KCTC, JCM and DSMZ.</title>
        <authorList>
            <person name="Lu H."/>
        </authorList>
    </citation>
    <scope>NUCLEOTIDE SEQUENCE [LARGE SCALE GENOMIC DNA]</scope>
    <source>
        <strain evidence="3 4">KCTC 52429</strain>
    </source>
</reference>
<dbReference type="PANTHER" id="PTHR36932">
    <property type="entry name" value="CAPSULAR POLYSACCHARIDE BIOSYNTHESIS PROTEIN"/>
    <property type="match status" value="1"/>
</dbReference>
<dbReference type="RefSeq" id="WP_155471973.1">
    <property type="nucleotide sequence ID" value="NZ_BMKG01000022.1"/>
</dbReference>
<reference evidence="2" key="4">
    <citation type="submission" date="2024-05" db="EMBL/GenBank/DDBJ databases">
        <authorList>
            <person name="Sun Q."/>
            <person name="Zhou Y."/>
        </authorList>
    </citation>
    <scope>NUCLEOTIDE SEQUENCE</scope>
    <source>
        <strain evidence="2">CGMCC 1.15931</strain>
    </source>
</reference>